<evidence type="ECO:0000313" key="2">
    <source>
        <dbReference type="EMBL" id="SVB24050.1"/>
    </source>
</evidence>
<protein>
    <recommendedName>
        <fullName evidence="3">TonB C-terminal domain-containing protein</fullName>
    </recommendedName>
</protein>
<gene>
    <name evidence="2" type="ORF">METZ01_LOCUS176904</name>
</gene>
<feature type="compositionally biased region" description="Polar residues" evidence="1">
    <location>
        <begin position="11"/>
        <end position="21"/>
    </location>
</feature>
<organism evidence="2">
    <name type="scientific">marine metagenome</name>
    <dbReference type="NCBI Taxonomy" id="408172"/>
    <lineage>
        <taxon>unclassified sequences</taxon>
        <taxon>metagenomes</taxon>
        <taxon>ecological metagenomes</taxon>
    </lineage>
</organism>
<reference evidence="2" key="1">
    <citation type="submission" date="2018-05" db="EMBL/GenBank/DDBJ databases">
        <authorList>
            <person name="Lanie J.A."/>
            <person name="Ng W.-L."/>
            <person name="Kazmierczak K.M."/>
            <person name="Andrzejewski T.M."/>
            <person name="Davidsen T.M."/>
            <person name="Wayne K.J."/>
            <person name="Tettelin H."/>
            <person name="Glass J.I."/>
            <person name="Rusch D."/>
            <person name="Podicherti R."/>
            <person name="Tsui H.-C.T."/>
            <person name="Winkler M.E."/>
        </authorList>
    </citation>
    <scope>NUCLEOTIDE SEQUENCE</scope>
</reference>
<name>A0A382CDD3_9ZZZZ</name>
<evidence type="ECO:0008006" key="3">
    <source>
        <dbReference type="Google" id="ProtNLM"/>
    </source>
</evidence>
<dbReference type="Gene3D" id="3.30.1150.10">
    <property type="match status" value="1"/>
</dbReference>
<dbReference type="EMBL" id="UINC01033960">
    <property type="protein sequence ID" value="SVB24050.1"/>
    <property type="molecule type" value="Genomic_DNA"/>
</dbReference>
<feature type="non-terminal residue" evidence="2">
    <location>
        <position position="1"/>
    </location>
</feature>
<evidence type="ECO:0000256" key="1">
    <source>
        <dbReference type="SAM" id="MobiDB-lite"/>
    </source>
</evidence>
<feature type="compositionally biased region" description="Basic and acidic residues" evidence="1">
    <location>
        <begin position="35"/>
        <end position="49"/>
    </location>
</feature>
<dbReference type="AlphaFoldDB" id="A0A382CDD3"/>
<feature type="compositionally biased region" description="Basic and acidic residues" evidence="1">
    <location>
        <begin position="71"/>
        <end position="93"/>
    </location>
</feature>
<proteinExistence type="predicted"/>
<feature type="compositionally biased region" description="Basic residues" evidence="1">
    <location>
        <begin position="1"/>
        <end position="10"/>
    </location>
</feature>
<sequence length="202" mass="23302">KPKLKPKLKKTSSNNQNTDVQVRTKLQPKLNNTNKDVEISPKPLPKPEPDMSLASIYKDLRNEQSNNVIDENTKEKKEEKKKTNITSEKEIESKNSELSISELDLVLQQLRGCFNPQAGTIIEKDEMVVITAQIDRNARVKTDTIQISDTNIDKNNPYYKSITESAMRTLYNPACSILKLPKEKYDNWKKLTIKFDYSWITK</sequence>
<feature type="region of interest" description="Disordered" evidence="1">
    <location>
        <begin position="1"/>
        <end position="93"/>
    </location>
</feature>
<accession>A0A382CDD3</accession>